<feature type="domain" description="Major facilitator superfamily (MFS) profile" evidence="8">
    <location>
        <begin position="237"/>
        <end position="416"/>
    </location>
</feature>
<dbReference type="Proteomes" id="UP000789738">
    <property type="component" value="Unassembled WGS sequence"/>
</dbReference>
<comment type="caution">
    <text evidence="9">The sequence shown here is derived from an EMBL/GenBank/DDBJ whole genome shotgun (WGS) entry which is preliminary data.</text>
</comment>
<feature type="transmembrane region" description="Helical" evidence="7">
    <location>
        <begin position="364"/>
        <end position="386"/>
    </location>
</feature>
<reference evidence="10" key="2">
    <citation type="submission" date="2022-10" db="EMBL/GenBank/DDBJ databases">
        <authorList>
            <person name="Aires J."/>
            <person name="Mesa V."/>
        </authorList>
    </citation>
    <scope>NUCLEOTIDE SEQUENCE</scope>
    <source>
        <strain evidence="10">Clostridium neonatale JD116</strain>
    </source>
</reference>
<evidence type="ECO:0000256" key="3">
    <source>
        <dbReference type="ARBA" id="ARBA00022475"/>
    </source>
</evidence>
<feature type="transmembrane region" description="Helical" evidence="7">
    <location>
        <begin position="240"/>
        <end position="260"/>
    </location>
</feature>
<dbReference type="PANTHER" id="PTHR23513">
    <property type="entry name" value="INTEGRAL MEMBRANE EFFLUX PROTEIN-RELATED"/>
    <property type="match status" value="1"/>
</dbReference>
<feature type="transmembrane region" description="Helical" evidence="7">
    <location>
        <begin position="184"/>
        <end position="203"/>
    </location>
</feature>
<feature type="transmembrane region" description="Helical" evidence="7">
    <location>
        <begin position="326"/>
        <end position="352"/>
    </location>
</feature>
<comment type="subcellular location">
    <subcellularLocation>
        <location evidence="1">Cell membrane</location>
        <topology evidence="1">Multi-pass membrane protein</topology>
    </subcellularLocation>
</comment>
<evidence type="ECO:0000256" key="6">
    <source>
        <dbReference type="ARBA" id="ARBA00023136"/>
    </source>
</evidence>
<dbReference type="SUPFAM" id="SSF103473">
    <property type="entry name" value="MFS general substrate transporter"/>
    <property type="match status" value="1"/>
</dbReference>
<dbReference type="Pfam" id="PF07690">
    <property type="entry name" value="MFS_1"/>
    <property type="match status" value="1"/>
</dbReference>
<dbReference type="GO" id="GO:0005886">
    <property type="term" value="C:plasma membrane"/>
    <property type="evidence" value="ECO:0007669"/>
    <property type="project" value="UniProtKB-SubCell"/>
</dbReference>
<dbReference type="EMBL" id="CAMTCP010000028">
    <property type="protein sequence ID" value="CAI3541300.1"/>
    <property type="molecule type" value="Genomic_DNA"/>
</dbReference>
<organism evidence="9 11">
    <name type="scientific">Clostridium neonatale</name>
    <dbReference type="NCBI Taxonomy" id="137838"/>
    <lineage>
        <taxon>Bacteria</taxon>
        <taxon>Bacillati</taxon>
        <taxon>Bacillota</taxon>
        <taxon>Clostridia</taxon>
        <taxon>Eubacteriales</taxon>
        <taxon>Clostridiaceae</taxon>
        <taxon>Clostridium</taxon>
    </lineage>
</organism>
<evidence type="ECO:0000313" key="11">
    <source>
        <dbReference type="Proteomes" id="UP000789738"/>
    </source>
</evidence>
<keyword evidence="5 7" id="KW-1133">Transmembrane helix</keyword>
<protein>
    <submittedName>
        <fullName evidence="9">MFS transporter, DHA3 family, macrolide efflux protein</fullName>
    </submittedName>
</protein>
<dbReference type="AlphaFoldDB" id="A0AA86JMI6"/>
<reference evidence="9" key="1">
    <citation type="submission" date="2021-10" db="EMBL/GenBank/DDBJ databases">
        <authorList>
            <person name="Mesa V."/>
        </authorList>
    </citation>
    <scope>NUCLEOTIDE SEQUENCE</scope>
    <source>
        <strain evidence="9">CC3_PB</strain>
    </source>
</reference>
<evidence type="ECO:0000313" key="10">
    <source>
        <dbReference type="EMBL" id="CAI3541300.1"/>
    </source>
</evidence>
<dbReference type="PROSITE" id="PS50850">
    <property type="entry name" value="MFS"/>
    <property type="match status" value="1"/>
</dbReference>
<evidence type="ECO:0000256" key="4">
    <source>
        <dbReference type="ARBA" id="ARBA00022692"/>
    </source>
</evidence>
<evidence type="ECO:0000259" key="8">
    <source>
        <dbReference type="PROSITE" id="PS50850"/>
    </source>
</evidence>
<dbReference type="InterPro" id="IPR011701">
    <property type="entry name" value="MFS"/>
</dbReference>
<dbReference type="Proteomes" id="UP001189143">
    <property type="component" value="Unassembled WGS sequence"/>
</dbReference>
<feature type="transmembrane region" description="Helical" evidence="7">
    <location>
        <begin position="26"/>
        <end position="52"/>
    </location>
</feature>
<feature type="transmembrane region" description="Helical" evidence="7">
    <location>
        <begin position="90"/>
        <end position="111"/>
    </location>
</feature>
<sequence>MSQKINLNLESNNLNEVVNSSWKKRFFIITSGQAVSMIGSGAVQFALIWWLTNESKSSMILSIAGLFAFLPQAILGPFAGVWVDRLNRKTVMIFADLFMGIIATLLSIAFFLGTPPYWMACVVLGIRAIGSVFHTPAAQATIPMLVPKDELLRANSISEFLQTGSSLLSPILGAAMFALLPMHIILLTDLAGAIIASATVAFVKIPKLVRNKVDGPNFFSELKEGAKCYTKDKQLSSYTIVFFICMMFYMPLGMLFPLMVSNSFNGGEWHAGAAQTSYTIGMMAIAVLLGKMGSDLKNKLFASKIGLLLFAAALLVGGILPHNTLGLWIFIISCFFMGCGVNLSTIPYVAYIQETMPKDMHGRVLSLFYTIVSVAMPLGLLFAGPISNKLGLPLWFIIAGIGMPFIVLLFGNKKNS</sequence>
<dbReference type="RefSeq" id="WP_210889133.1">
    <property type="nucleotide sequence ID" value="NZ_CAKJVE010000001.1"/>
</dbReference>
<feature type="transmembrane region" description="Helical" evidence="7">
    <location>
        <begin position="392"/>
        <end position="411"/>
    </location>
</feature>
<keyword evidence="2" id="KW-0813">Transport</keyword>
<accession>A0AA86JMI6</accession>
<proteinExistence type="predicted"/>
<feature type="transmembrane region" description="Helical" evidence="7">
    <location>
        <begin position="272"/>
        <end position="289"/>
    </location>
</feature>
<dbReference type="InterPro" id="IPR020846">
    <property type="entry name" value="MFS_dom"/>
</dbReference>
<keyword evidence="4 7" id="KW-0812">Transmembrane</keyword>
<evidence type="ECO:0000256" key="7">
    <source>
        <dbReference type="SAM" id="Phobius"/>
    </source>
</evidence>
<keyword evidence="6 7" id="KW-0472">Membrane</keyword>
<evidence type="ECO:0000256" key="1">
    <source>
        <dbReference type="ARBA" id="ARBA00004651"/>
    </source>
</evidence>
<dbReference type="EMBL" id="CAKJVE010000001">
    <property type="protein sequence ID" value="CAG9701997.1"/>
    <property type="molecule type" value="Genomic_DNA"/>
</dbReference>
<keyword evidence="3" id="KW-1003">Cell membrane</keyword>
<dbReference type="InterPro" id="IPR036259">
    <property type="entry name" value="MFS_trans_sf"/>
</dbReference>
<dbReference type="CDD" id="cd06173">
    <property type="entry name" value="MFS_MefA_like"/>
    <property type="match status" value="1"/>
</dbReference>
<evidence type="ECO:0000313" key="9">
    <source>
        <dbReference type="EMBL" id="CAG9701997.1"/>
    </source>
</evidence>
<name>A0AA86JMI6_9CLOT</name>
<dbReference type="PANTHER" id="PTHR23513:SF6">
    <property type="entry name" value="MAJOR FACILITATOR SUPERFAMILY ASSOCIATED DOMAIN-CONTAINING PROTEIN"/>
    <property type="match status" value="1"/>
</dbReference>
<evidence type="ECO:0000256" key="2">
    <source>
        <dbReference type="ARBA" id="ARBA00022448"/>
    </source>
</evidence>
<dbReference type="Gene3D" id="1.20.1250.20">
    <property type="entry name" value="MFS general substrate transporter like domains"/>
    <property type="match status" value="1"/>
</dbReference>
<dbReference type="GO" id="GO:0022857">
    <property type="term" value="F:transmembrane transporter activity"/>
    <property type="evidence" value="ECO:0007669"/>
    <property type="project" value="InterPro"/>
</dbReference>
<evidence type="ECO:0000256" key="5">
    <source>
        <dbReference type="ARBA" id="ARBA00022989"/>
    </source>
</evidence>
<feature type="transmembrane region" description="Helical" evidence="7">
    <location>
        <begin position="301"/>
        <end position="320"/>
    </location>
</feature>
<gene>
    <name evidence="10" type="ORF">CNEO2_1250002</name>
    <name evidence="9" type="ORF">CNEO_10461</name>
</gene>
<feature type="transmembrane region" description="Helical" evidence="7">
    <location>
        <begin position="58"/>
        <end position="83"/>
    </location>
</feature>